<keyword evidence="1" id="KW-0472">Membrane</keyword>
<keyword evidence="1" id="KW-0812">Transmembrane</keyword>
<accession>A0ABS2Q1A7</accession>
<name>A0ABS2Q1A7_9BACL</name>
<keyword evidence="1" id="KW-1133">Transmembrane helix</keyword>
<evidence type="ECO:0000313" key="2">
    <source>
        <dbReference type="EMBL" id="MBM7645906.1"/>
    </source>
</evidence>
<evidence type="ECO:0000256" key="1">
    <source>
        <dbReference type="SAM" id="Phobius"/>
    </source>
</evidence>
<keyword evidence="3" id="KW-1185">Reference proteome</keyword>
<feature type="transmembrane region" description="Helical" evidence="1">
    <location>
        <begin position="12"/>
        <end position="41"/>
    </location>
</feature>
<dbReference type="Proteomes" id="UP000808914">
    <property type="component" value="Unassembled WGS sequence"/>
</dbReference>
<dbReference type="RefSeq" id="WP_205003820.1">
    <property type="nucleotide sequence ID" value="NZ_JAFBER010000013.1"/>
</dbReference>
<evidence type="ECO:0000313" key="3">
    <source>
        <dbReference type="Proteomes" id="UP000808914"/>
    </source>
</evidence>
<comment type="caution">
    <text evidence="2">The sequence shown here is derived from an EMBL/GenBank/DDBJ whole genome shotgun (WGS) entry which is preliminary data.</text>
</comment>
<feature type="transmembrane region" description="Helical" evidence="1">
    <location>
        <begin position="61"/>
        <end position="85"/>
    </location>
</feature>
<feature type="transmembrane region" description="Helical" evidence="1">
    <location>
        <begin position="105"/>
        <end position="123"/>
    </location>
</feature>
<dbReference type="EMBL" id="JAFBER010000013">
    <property type="protein sequence ID" value="MBM7645906.1"/>
    <property type="molecule type" value="Genomic_DNA"/>
</dbReference>
<gene>
    <name evidence="2" type="ORF">JOD45_002131</name>
</gene>
<protein>
    <submittedName>
        <fullName evidence="2">Uncharacterized protein</fullName>
    </submittedName>
</protein>
<organism evidence="2 3">
    <name type="scientific">Scopulibacillus daqui</name>
    <dbReference type="NCBI Taxonomy" id="1469162"/>
    <lineage>
        <taxon>Bacteria</taxon>
        <taxon>Bacillati</taxon>
        <taxon>Bacillota</taxon>
        <taxon>Bacilli</taxon>
        <taxon>Bacillales</taxon>
        <taxon>Sporolactobacillaceae</taxon>
        <taxon>Scopulibacillus</taxon>
    </lineage>
</organism>
<proteinExistence type="predicted"/>
<sequence length="157" mass="17917">MKFNKKTDFPTILAFFLLILLGLGGVIFILSIPFFSIFGFTSILELLHIKNLISIDSYSSFALSFIYVCGFILSVWALIIILELIFVFAKKRGLFNIHSKSQKGFSFIVLIAISTFITKGVILDIFQRIHASNIFVLALFFIIYLIFFTTSDTYKKI</sequence>
<reference evidence="2 3" key="1">
    <citation type="submission" date="2021-01" db="EMBL/GenBank/DDBJ databases">
        <title>Genomic Encyclopedia of Type Strains, Phase IV (KMG-IV): sequencing the most valuable type-strain genomes for metagenomic binning, comparative biology and taxonomic classification.</title>
        <authorList>
            <person name="Goeker M."/>
        </authorList>
    </citation>
    <scope>NUCLEOTIDE SEQUENCE [LARGE SCALE GENOMIC DNA]</scope>
    <source>
        <strain evidence="2 3">DSM 28236</strain>
    </source>
</reference>
<feature type="transmembrane region" description="Helical" evidence="1">
    <location>
        <begin position="129"/>
        <end position="148"/>
    </location>
</feature>